<evidence type="ECO:0000313" key="7">
    <source>
        <dbReference type="Proteomes" id="UP000234881"/>
    </source>
</evidence>
<dbReference type="InterPro" id="IPR001509">
    <property type="entry name" value="Epimerase_deHydtase"/>
</dbReference>
<dbReference type="Pfam" id="PF02397">
    <property type="entry name" value="Bac_transf"/>
    <property type="match status" value="1"/>
</dbReference>
<dbReference type="Gene3D" id="3.40.50.720">
    <property type="entry name" value="NAD(P)-binding Rossmann-like Domain"/>
    <property type="match status" value="1"/>
</dbReference>
<dbReference type="SUPFAM" id="SSF51735">
    <property type="entry name" value="NAD(P)-binding Rossmann-fold domains"/>
    <property type="match status" value="1"/>
</dbReference>
<dbReference type="PANTHER" id="PTHR30576:SF10">
    <property type="entry name" value="SLL5057 PROTEIN"/>
    <property type="match status" value="1"/>
</dbReference>
<comment type="caution">
    <text evidence="6">The sequence shown here is derived from an EMBL/GenBank/DDBJ whole genome shotgun (WGS) entry which is preliminary data.</text>
</comment>
<evidence type="ECO:0000313" key="6">
    <source>
        <dbReference type="EMBL" id="PLW77263.1"/>
    </source>
</evidence>
<keyword evidence="3" id="KW-0472">Membrane</keyword>
<keyword evidence="2" id="KW-0270">Exopolysaccharide synthesis</keyword>
<dbReference type="AlphaFoldDB" id="A0A2N5XRX3"/>
<keyword evidence="3" id="KW-1133">Transmembrane helix</keyword>
<sequence length="396" mass="44873">MKIIITGASGLIGTSLTQFLAEEGHQLLLVGRDAARLRNLFPDQLSCSYTDLSPELLGEYEACVHLATRNKDAGGSLAEFQGANVELLSDFCDNLVQANVPQQIYFSSILADEDGSSFYSKTKWQAENLLLNLSQRVPNWRLTILRPAYIHTFTYRGKLTLLNRMPNAVSKRAFQILAAFRPVVSLDEVLQTVDLALAGTLPVNEGPVVLTSQQKDNPFYALIRWLIDYAFVFAVLCFAWLFPILFLLIKLDSPGPIIFSQQRVGKDGKLFMCHKFRSMRVGTYDMPTHELPPYVANKFGQFLRETKIDELPQIWNILRREMTLIGPRPCLPMQDKLLYYRNKLGVLSVLPGLTGYAQVNKVDMSEPKRLAAMDRDYINRRTLLLDCKILLKTAFK</sequence>
<dbReference type="RefSeq" id="WP_101533800.1">
    <property type="nucleotide sequence ID" value="NZ_PKUQ01000017.1"/>
</dbReference>
<comment type="similarity">
    <text evidence="1">Belongs to the bacterial sugar transferase family.</text>
</comment>
<evidence type="ECO:0000259" key="5">
    <source>
        <dbReference type="Pfam" id="PF02397"/>
    </source>
</evidence>
<evidence type="ECO:0000256" key="3">
    <source>
        <dbReference type="SAM" id="Phobius"/>
    </source>
</evidence>
<dbReference type="InterPro" id="IPR003362">
    <property type="entry name" value="Bact_transf"/>
</dbReference>
<dbReference type="PANTHER" id="PTHR30576">
    <property type="entry name" value="COLANIC BIOSYNTHESIS UDP-GLUCOSE LIPID CARRIER TRANSFERASE"/>
    <property type="match status" value="1"/>
</dbReference>
<feature type="domain" description="NAD-dependent epimerase/dehydratase" evidence="4">
    <location>
        <begin position="3"/>
        <end position="148"/>
    </location>
</feature>
<dbReference type="GO" id="GO:0016780">
    <property type="term" value="F:phosphotransferase activity, for other substituted phosphate groups"/>
    <property type="evidence" value="ECO:0007669"/>
    <property type="project" value="TreeGrafter"/>
</dbReference>
<name>A0A2N5XRX3_9HYPH</name>
<dbReference type="InterPro" id="IPR036291">
    <property type="entry name" value="NAD(P)-bd_dom_sf"/>
</dbReference>
<keyword evidence="3" id="KW-0812">Transmembrane</keyword>
<keyword evidence="7" id="KW-1185">Reference proteome</keyword>
<dbReference type="Proteomes" id="UP000234881">
    <property type="component" value="Unassembled WGS sequence"/>
</dbReference>
<dbReference type="Pfam" id="PF01370">
    <property type="entry name" value="Epimerase"/>
    <property type="match status" value="1"/>
</dbReference>
<evidence type="ECO:0000259" key="4">
    <source>
        <dbReference type="Pfam" id="PF01370"/>
    </source>
</evidence>
<feature type="domain" description="Bacterial sugar transferase" evidence="5">
    <location>
        <begin position="226"/>
        <end position="395"/>
    </location>
</feature>
<evidence type="ECO:0000256" key="1">
    <source>
        <dbReference type="ARBA" id="ARBA00006464"/>
    </source>
</evidence>
<dbReference type="GO" id="GO:0000271">
    <property type="term" value="P:polysaccharide biosynthetic process"/>
    <property type="evidence" value="ECO:0007669"/>
    <property type="project" value="UniProtKB-KW"/>
</dbReference>
<accession>A0A2N5XRX3</accession>
<organism evidence="6 7">
    <name type="scientific">Cohaesibacter celericrescens</name>
    <dbReference type="NCBI Taxonomy" id="2067669"/>
    <lineage>
        <taxon>Bacteria</taxon>
        <taxon>Pseudomonadati</taxon>
        <taxon>Pseudomonadota</taxon>
        <taxon>Alphaproteobacteria</taxon>
        <taxon>Hyphomicrobiales</taxon>
        <taxon>Cohaesibacteraceae</taxon>
    </lineage>
</organism>
<feature type="transmembrane region" description="Helical" evidence="3">
    <location>
        <begin position="229"/>
        <end position="249"/>
    </location>
</feature>
<evidence type="ECO:0000256" key="2">
    <source>
        <dbReference type="ARBA" id="ARBA00023169"/>
    </source>
</evidence>
<dbReference type="EMBL" id="PKUQ01000017">
    <property type="protein sequence ID" value="PLW77263.1"/>
    <property type="molecule type" value="Genomic_DNA"/>
</dbReference>
<reference evidence="6 7" key="1">
    <citation type="submission" date="2018-01" db="EMBL/GenBank/DDBJ databases">
        <title>The draft genome sequence of Cohaesibacter sp. H1304.</title>
        <authorList>
            <person name="Wang N.-N."/>
            <person name="Du Z.-J."/>
        </authorList>
    </citation>
    <scope>NUCLEOTIDE SEQUENCE [LARGE SCALE GENOMIC DNA]</scope>
    <source>
        <strain evidence="6 7">H1304</strain>
    </source>
</reference>
<protein>
    <submittedName>
        <fullName evidence="6">Sugar transferase</fullName>
    </submittedName>
</protein>
<proteinExistence type="inferred from homology"/>
<dbReference type="OrthoDB" id="9808602at2"/>
<keyword evidence="6" id="KW-0808">Transferase</keyword>
<gene>
    <name evidence="6" type="ORF">C0081_10585</name>
</gene>